<feature type="transmembrane region" description="Helical" evidence="1">
    <location>
        <begin position="7"/>
        <end position="25"/>
    </location>
</feature>
<keyword evidence="1" id="KW-1133">Transmembrane helix</keyword>
<gene>
    <name evidence="2" type="ORF">FRZ54_18405</name>
</gene>
<dbReference type="EMBL" id="CP042436">
    <property type="protein sequence ID" value="QEC64463.1"/>
    <property type="molecule type" value="Genomic_DNA"/>
</dbReference>
<keyword evidence="3" id="KW-1185">Reference proteome</keyword>
<evidence type="ECO:0000256" key="1">
    <source>
        <dbReference type="SAM" id="Phobius"/>
    </source>
</evidence>
<protein>
    <submittedName>
        <fullName evidence="2">Uncharacterized protein</fullName>
    </submittedName>
</protein>
<feature type="transmembrane region" description="Helical" evidence="1">
    <location>
        <begin position="31"/>
        <end position="50"/>
    </location>
</feature>
<evidence type="ECO:0000313" key="3">
    <source>
        <dbReference type="Proteomes" id="UP000321479"/>
    </source>
</evidence>
<evidence type="ECO:0000313" key="2">
    <source>
        <dbReference type="EMBL" id="QEC64463.1"/>
    </source>
</evidence>
<keyword evidence="1" id="KW-0472">Membrane</keyword>
<proteinExistence type="predicted"/>
<organism evidence="2 3">
    <name type="scientific">Mucilaginibacter ginsenosidivorans</name>
    <dbReference type="NCBI Taxonomy" id="398053"/>
    <lineage>
        <taxon>Bacteria</taxon>
        <taxon>Pseudomonadati</taxon>
        <taxon>Bacteroidota</taxon>
        <taxon>Sphingobacteriia</taxon>
        <taxon>Sphingobacteriales</taxon>
        <taxon>Sphingobacteriaceae</taxon>
        <taxon>Mucilaginibacter</taxon>
    </lineage>
</organism>
<sequence length="77" mass="8736">MKAITAIIVATVCLVAFYILLHFNAAPLLTVLLYFSIPITIVIMVLSVLLDDSKPYPELDNEEWGYQDKNKDELSMF</sequence>
<dbReference type="OrthoDB" id="798864at2"/>
<dbReference type="AlphaFoldDB" id="A0A5B8V0X3"/>
<name>A0A5B8V0X3_9SPHI</name>
<dbReference type="RefSeq" id="WP_147033297.1">
    <property type="nucleotide sequence ID" value="NZ_CP042436.1"/>
</dbReference>
<accession>A0A5B8V0X3</accession>
<dbReference type="Proteomes" id="UP000321479">
    <property type="component" value="Chromosome"/>
</dbReference>
<dbReference type="KEGG" id="mgin:FRZ54_18405"/>
<reference evidence="2 3" key="1">
    <citation type="journal article" date="2017" name="Curr. Microbiol.">
        <title>Mucilaginibacter ginsenosidivorans sp. nov., Isolated from Soil of Ginseng Field.</title>
        <authorList>
            <person name="Kim M.M."/>
            <person name="Siddiqi M.Z."/>
            <person name="Im W.T."/>
        </authorList>
    </citation>
    <scope>NUCLEOTIDE SEQUENCE [LARGE SCALE GENOMIC DNA]</scope>
    <source>
        <strain evidence="2 3">Gsoil 3017</strain>
    </source>
</reference>
<keyword evidence="1" id="KW-0812">Transmembrane</keyword>